<dbReference type="EMBL" id="QGTS01000029">
    <property type="protein sequence ID" value="PWV99568.1"/>
    <property type="molecule type" value="Genomic_DNA"/>
</dbReference>
<accession>A0A317PIA2</accession>
<organism evidence="1 2">
    <name type="scientific">Mangrovibacter plantisponsor</name>
    <dbReference type="NCBI Taxonomy" id="451513"/>
    <lineage>
        <taxon>Bacteria</taxon>
        <taxon>Pseudomonadati</taxon>
        <taxon>Pseudomonadota</taxon>
        <taxon>Gammaproteobacteria</taxon>
        <taxon>Enterobacterales</taxon>
        <taxon>Enterobacteriaceae</taxon>
        <taxon>Mangrovibacter</taxon>
    </lineage>
</organism>
<proteinExistence type="predicted"/>
<protein>
    <submittedName>
        <fullName evidence="1">Uncharacterized protein</fullName>
    </submittedName>
</protein>
<gene>
    <name evidence="1" type="ORF">DES37_12913</name>
</gene>
<comment type="caution">
    <text evidence="1">The sequence shown here is derived from an EMBL/GenBank/DDBJ whole genome shotgun (WGS) entry which is preliminary data.</text>
</comment>
<name>A0A317PIA2_9ENTR</name>
<evidence type="ECO:0000313" key="2">
    <source>
        <dbReference type="Proteomes" id="UP000246744"/>
    </source>
</evidence>
<dbReference type="Proteomes" id="UP000246744">
    <property type="component" value="Unassembled WGS sequence"/>
</dbReference>
<sequence>MALPRIISHYKVFIQPLTGAEFQAGITNNDSLVVIDGFLLCTHKDNGCIVGFNAQHVAWYRLDPELLDHATKNA</sequence>
<keyword evidence="2" id="KW-1185">Reference proteome</keyword>
<reference evidence="1 2" key="1">
    <citation type="submission" date="2018-05" db="EMBL/GenBank/DDBJ databases">
        <title>Genomic Encyclopedia of Type Strains, Phase IV (KMG-IV): sequencing the most valuable type-strain genomes for metagenomic binning, comparative biology and taxonomic classification.</title>
        <authorList>
            <person name="Goeker M."/>
        </authorList>
    </citation>
    <scope>NUCLEOTIDE SEQUENCE [LARGE SCALE GENOMIC DNA]</scope>
    <source>
        <strain evidence="1 2">DSM 19579</strain>
    </source>
</reference>
<dbReference type="AlphaFoldDB" id="A0A317PIA2"/>
<evidence type="ECO:0000313" key="1">
    <source>
        <dbReference type="EMBL" id="PWV99568.1"/>
    </source>
</evidence>